<proteinExistence type="predicted"/>
<evidence type="ECO:0000313" key="3">
    <source>
        <dbReference type="EMBL" id="KGF45385.1"/>
    </source>
</evidence>
<feature type="chain" id="PRO_5001916363" description="Vitellogenin II" evidence="2">
    <location>
        <begin position="21"/>
        <end position="330"/>
    </location>
</feature>
<dbReference type="EMBL" id="JRNQ01000016">
    <property type="protein sequence ID" value="KGF45385.1"/>
    <property type="molecule type" value="Genomic_DNA"/>
</dbReference>
<gene>
    <name evidence="3" type="ORF">HMPREF0647_02650</name>
</gene>
<dbReference type="AlphaFoldDB" id="A0A096AER9"/>
<sequence>MKRNVLLLALVGLMPMLAVAQDDMYFYTNGDADKVATPVKKIVPTAKAPTYYSGINKSDDEYNRRGKFRSYYQVIGKDSLGNEIVEYTKEGKDGRYQVTDTVYSNYIRYATRDDDDFAYSRRMSRFDGYYGAYYDPWFASAFYDPFYYGSRWGWRSSFYDGWYDPWYSAYYGGWYGSPYYYSGWHRPYYGYYGWGGYPYYGYYYSRPYYRGVYTTYSGHTGTANHWRSGGSFGGATRSYSNSRSTFSTSRSSFGNNNSRFGTFGGHRGSFDNTRSNTPTYSQPSQQPSRSTFSGGSFGGASRSGFNGGSGGSFGGSSRSTFGGGKFGGHR</sequence>
<dbReference type="OrthoDB" id="1083231at2"/>
<feature type="compositionally biased region" description="Gly residues" evidence="1">
    <location>
        <begin position="305"/>
        <end position="314"/>
    </location>
</feature>
<dbReference type="Proteomes" id="UP000029525">
    <property type="component" value="Unassembled WGS sequence"/>
</dbReference>
<feature type="compositionally biased region" description="Gly residues" evidence="1">
    <location>
        <begin position="321"/>
        <end position="330"/>
    </location>
</feature>
<feature type="region of interest" description="Disordered" evidence="1">
    <location>
        <begin position="264"/>
        <end position="330"/>
    </location>
</feature>
<name>A0A096AER9_9BACT</name>
<feature type="compositionally biased region" description="Polar residues" evidence="1">
    <location>
        <begin position="270"/>
        <end position="287"/>
    </location>
</feature>
<evidence type="ECO:0000256" key="1">
    <source>
        <dbReference type="SAM" id="MobiDB-lite"/>
    </source>
</evidence>
<reference evidence="3 4" key="1">
    <citation type="submission" date="2014-07" db="EMBL/GenBank/DDBJ databases">
        <authorList>
            <person name="McCorrison J."/>
            <person name="Sanka R."/>
            <person name="Torralba M."/>
            <person name="Gillis M."/>
            <person name="Haft D.H."/>
            <person name="Methe B."/>
            <person name="Sutton G."/>
            <person name="Nelson K.E."/>
        </authorList>
    </citation>
    <scope>NUCLEOTIDE SEQUENCE [LARGE SCALE GENOMIC DNA]</scope>
    <source>
        <strain evidence="3 4">DNF00320</strain>
    </source>
</reference>
<protein>
    <recommendedName>
        <fullName evidence="5">Vitellogenin II</fullName>
    </recommendedName>
</protein>
<feature type="signal peptide" evidence="2">
    <location>
        <begin position="1"/>
        <end position="20"/>
    </location>
</feature>
<comment type="caution">
    <text evidence="3">The sequence shown here is derived from an EMBL/GenBank/DDBJ whole genome shotgun (WGS) entry which is preliminary data.</text>
</comment>
<evidence type="ECO:0008006" key="5">
    <source>
        <dbReference type="Google" id="ProtNLM"/>
    </source>
</evidence>
<accession>A0A096AER9</accession>
<keyword evidence="2" id="KW-0732">Signal</keyword>
<evidence type="ECO:0000313" key="4">
    <source>
        <dbReference type="Proteomes" id="UP000029525"/>
    </source>
</evidence>
<feature type="compositionally biased region" description="Low complexity" evidence="1">
    <location>
        <begin position="288"/>
        <end position="304"/>
    </location>
</feature>
<evidence type="ECO:0000256" key="2">
    <source>
        <dbReference type="SAM" id="SignalP"/>
    </source>
</evidence>
<organism evidence="3 4">
    <name type="scientific">Prevotella bivia DNF00320</name>
    <dbReference type="NCBI Taxonomy" id="1401068"/>
    <lineage>
        <taxon>Bacteria</taxon>
        <taxon>Pseudomonadati</taxon>
        <taxon>Bacteroidota</taxon>
        <taxon>Bacteroidia</taxon>
        <taxon>Bacteroidales</taxon>
        <taxon>Prevotellaceae</taxon>
        <taxon>Prevotella</taxon>
    </lineage>
</organism>
<dbReference type="RefSeq" id="WP_036862758.1">
    <property type="nucleotide sequence ID" value="NZ_JRNQ01000016.1"/>
</dbReference>